<dbReference type="InterPro" id="IPR050397">
    <property type="entry name" value="Env_Response_Regulators"/>
</dbReference>
<dbReference type="OrthoDB" id="9776746at2"/>
<dbReference type="GO" id="GO:0005829">
    <property type="term" value="C:cytosol"/>
    <property type="evidence" value="ECO:0007669"/>
    <property type="project" value="TreeGrafter"/>
</dbReference>
<evidence type="ECO:0000256" key="2">
    <source>
        <dbReference type="ARBA" id="ARBA00023125"/>
    </source>
</evidence>
<dbReference type="PROSITE" id="PS51063">
    <property type="entry name" value="HTH_CRP_2"/>
    <property type="match status" value="1"/>
</dbReference>
<dbReference type="SUPFAM" id="SSF46785">
    <property type="entry name" value="Winged helix' DNA-binding domain"/>
    <property type="match status" value="1"/>
</dbReference>
<dbReference type="SMART" id="SM00100">
    <property type="entry name" value="cNMP"/>
    <property type="match status" value="1"/>
</dbReference>
<reference evidence="6 7" key="1">
    <citation type="submission" date="2018-07" db="EMBL/GenBank/DDBJ databases">
        <title>Genomic Encyclopedia of Type Strains, Phase IV (KMG-IV): sequencing the most valuable type-strain genomes for metagenomic binning, comparative biology and taxonomic classification.</title>
        <authorList>
            <person name="Goeker M."/>
        </authorList>
    </citation>
    <scope>NUCLEOTIDE SEQUENCE [LARGE SCALE GENOMIC DNA]</scope>
    <source>
        <strain evidence="6 7">DSM 26407</strain>
    </source>
</reference>
<dbReference type="CDD" id="cd00038">
    <property type="entry name" value="CAP_ED"/>
    <property type="match status" value="1"/>
</dbReference>
<dbReference type="InterPro" id="IPR000595">
    <property type="entry name" value="cNMP-bd_dom"/>
</dbReference>
<evidence type="ECO:0000256" key="3">
    <source>
        <dbReference type="ARBA" id="ARBA00023163"/>
    </source>
</evidence>
<dbReference type="PANTHER" id="PTHR24567:SF74">
    <property type="entry name" value="HTH-TYPE TRANSCRIPTIONAL REGULATOR ARCR"/>
    <property type="match status" value="1"/>
</dbReference>
<keyword evidence="2" id="KW-0238">DNA-binding</keyword>
<dbReference type="Pfam" id="PF13545">
    <property type="entry name" value="HTH_Crp_2"/>
    <property type="match status" value="1"/>
</dbReference>
<dbReference type="InterPro" id="IPR012318">
    <property type="entry name" value="HTH_CRP"/>
</dbReference>
<proteinExistence type="predicted"/>
<dbReference type="Proteomes" id="UP000252707">
    <property type="component" value="Unassembled WGS sequence"/>
</dbReference>
<dbReference type="InterPro" id="IPR036390">
    <property type="entry name" value="WH_DNA-bd_sf"/>
</dbReference>
<evidence type="ECO:0000313" key="7">
    <source>
        <dbReference type="Proteomes" id="UP000252707"/>
    </source>
</evidence>
<evidence type="ECO:0000259" key="5">
    <source>
        <dbReference type="PROSITE" id="PS51063"/>
    </source>
</evidence>
<dbReference type="InterPro" id="IPR036388">
    <property type="entry name" value="WH-like_DNA-bd_sf"/>
</dbReference>
<dbReference type="Pfam" id="PF00027">
    <property type="entry name" value="cNMP_binding"/>
    <property type="match status" value="1"/>
</dbReference>
<dbReference type="AlphaFoldDB" id="A0A369CD68"/>
<accession>A0A369CD68</accession>
<dbReference type="SMART" id="SM00419">
    <property type="entry name" value="HTH_CRP"/>
    <property type="match status" value="1"/>
</dbReference>
<evidence type="ECO:0000313" key="6">
    <source>
        <dbReference type="EMBL" id="RCX30676.1"/>
    </source>
</evidence>
<organism evidence="6 7">
    <name type="scientific">Thioalbus denitrificans</name>
    <dbReference type="NCBI Taxonomy" id="547122"/>
    <lineage>
        <taxon>Bacteria</taxon>
        <taxon>Pseudomonadati</taxon>
        <taxon>Pseudomonadota</taxon>
        <taxon>Gammaproteobacteria</taxon>
        <taxon>Chromatiales</taxon>
        <taxon>Ectothiorhodospiraceae</taxon>
        <taxon>Thioalbus</taxon>
    </lineage>
</organism>
<dbReference type="GO" id="GO:0003700">
    <property type="term" value="F:DNA-binding transcription factor activity"/>
    <property type="evidence" value="ECO:0007669"/>
    <property type="project" value="TreeGrafter"/>
</dbReference>
<dbReference type="GO" id="GO:0003677">
    <property type="term" value="F:DNA binding"/>
    <property type="evidence" value="ECO:0007669"/>
    <property type="project" value="UniProtKB-KW"/>
</dbReference>
<dbReference type="EMBL" id="QPJY01000004">
    <property type="protein sequence ID" value="RCX30676.1"/>
    <property type="molecule type" value="Genomic_DNA"/>
</dbReference>
<keyword evidence="3" id="KW-0804">Transcription</keyword>
<comment type="caution">
    <text evidence="6">The sequence shown here is derived from an EMBL/GenBank/DDBJ whole genome shotgun (WGS) entry which is preliminary data.</text>
</comment>
<keyword evidence="1" id="KW-0805">Transcription regulation</keyword>
<evidence type="ECO:0000256" key="1">
    <source>
        <dbReference type="ARBA" id="ARBA00023015"/>
    </source>
</evidence>
<dbReference type="SUPFAM" id="SSF51206">
    <property type="entry name" value="cAMP-binding domain-like"/>
    <property type="match status" value="1"/>
</dbReference>
<keyword evidence="7" id="KW-1185">Reference proteome</keyword>
<dbReference type="Gene3D" id="2.60.120.10">
    <property type="entry name" value="Jelly Rolls"/>
    <property type="match status" value="1"/>
</dbReference>
<dbReference type="PROSITE" id="PS50042">
    <property type="entry name" value="CNMP_BINDING_3"/>
    <property type="match status" value="1"/>
</dbReference>
<dbReference type="PANTHER" id="PTHR24567">
    <property type="entry name" value="CRP FAMILY TRANSCRIPTIONAL REGULATORY PROTEIN"/>
    <property type="match status" value="1"/>
</dbReference>
<sequence length="229" mass="24739">MGADAMSGWISRFPSLADVADPLLRSSLSAVRVMELPSGATVFRGGDPCRNYLLVLEGSVRVQKVSESGREILLYRVESGQSCILTTACLLAGEDYAAEAVTETPVRAVAIPLGLFHEAMGASRPFREFVFRAYAERITSLILLVEAVAFGRMDVRLARCLLERAGDGAELNTTHQDLATELGTAREVISRLLKEFERTGLVRLQRGRIILDDSAELGRIASGAGGNTP</sequence>
<dbReference type="Gene3D" id="1.10.10.10">
    <property type="entry name" value="Winged helix-like DNA-binding domain superfamily/Winged helix DNA-binding domain"/>
    <property type="match status" value="1"/>
</dbReference>
<dbReference type="InterPro" id="IPR014710">
    <property type="entry name" value="RmlC-like_jellyroll"/>
</dbReference>
<dbReference type="PRINTS" id="PR00034">
    <property type="entry name" value="HTHCRP"/>
</dbReference>
<protein>
    <submittedName>
        <fullName evidence="6">CRP/FNR family transcriptional regulator</fullName>
    </submittedName>
</protein>
<feature type="domain" description="Cyclic nucleotide-binding" evidence="4">
    <location>
        <begin position="15"/>
        <end position="137"/>
    </location>
</feature>
<gene>
    <name evidence="6" type="ORF">DFQ59_104112</name>
</gene>
<evidence type="ECO:0000259" key="4">
    <source>
        <dbReference type="PROSITE" id="PS50042"/>
    </source>
</evidence>
<dbReference type="InterPro" id="IPR018490">
    <property type="entry name" value="cNMP-bd_dom_sf"/>
</dbReference>
<feature type="domain" description="HTH crp-type" evidence="5">
    <location>
        <begin position="151"/>
        <end position="215"/>
    </location>
</feature>
<name>A0A369CD68_9GAMM</name>